<dbReference type="Pfam" id="PF12799">
    <property type="entry name" value="LRR_4"/>
    <property type="match status" value="1"/>
</dbReference>
<dbReference type="RefSeq" id="WP_009532529.1">
    <property type="nucleotide sequence ID" value="NZ_JH590862.1"/>
</dbReference>
<sequence length="648" mass="70071">MNPTKIRCPNCGNSILVKQSGKVSCPSCGTALYVEEKDKAVQINVNLGGAPKPKEKPGALLFFCAALTVLLCVFMIFLPLLDRLFRKKETKAAAKYATTLTDPVLGTVLSEVFGKDAAALTEEDYQRVRALAFNRSNSDILWAKVTLDDASETRVPLVHDDNIEIDGTALQVFSNLEELRVLTDDITLSFSSEQYANTLGNLKKLKVLYLQNNSNFSTGPAGLAKLVADPAAIEELGGVMLYDADDVDTLVRQFPALKTLYVGYRGEKISLSGLKALGQLETLGTALSTDGNEDLLELSGVKKMELGASAQGDGIKDFRFLSSLTQLESLTLENAYEMKSLNVLEPLGNLQELRISNGRELRSLEPLRALTGLRSLDIGDSTELTDLNALSALTKLRKLRVANADWSVKGTLPDLSGLTALEELEASEEDFAQFAPCKSIKKLTLFMNRFGDSADFTALAGLDQLEELYLNFDKDDEKPVHIESLSALPALRKLTVVGEDGPLPLGAFPQVTDITVIGNNIVSAMSTDALRIDPAPDGENTALTRLSIIGFQGGIQIGGYGSETKDSAALSVLSHCTALRELRLNHCGLTDLTFVNAIPNVEVLDIVGNRIEDISPLTALSKLRALYCADNDIQNIAVLQGRGILLLE</sequence>
<dbReference type="PANTHER" id="PTHR46652">
    <property type="entry name" value="LEUCINE-RICH REPEAT AND IQ DOMAIN-CONTAINING PROTEIN 1-RELATED"/>
    <property type="match status" value="1"/>
</dbReference>
<dbReference type="PANTHER" id="PTHR46652:SF3">
    <property type="entry name" value="LEUCINE-RICH REPEAT-CONTAINING PROTEIN 9"/>
    <property type="match status" value="1"/>
</dbReference>
<proteinExistence type="predicted"/>
<gene>
    <name evidence="4" type="ORF">HMPREF9623_00696</name>
</gene>
<evidence type="ECO:0000256" key="3">
    <source>
        <dbReference type="SAM" id="Phobius"/>
    </source>
</evidence>
<evidence type="ECO:0000256" key="1">
    <source>
        <dbReference type="ARBA" id="ARBA00022614"/>
    </source>
</evidence>
<dbReference type="GeneID" id="86940473"/>
<feature type="transmembrane region" description="Helical" evidence="3">
    <location>
        <begin position="59"/>
        <end position="81"/>
    </location>
</feature>
<dbReference type="InterPro" id="IPR001611">
    <property type="entry name" value="Leu-rich_rpt"/>
</dbReference>
<dbReference type="InterPro" id="IPR025875">
    <property type="entry name" value="Leu-rich_rpt_4"/>
</dbReference>
<dbReference type="EMBL" id="AGEL01000006">
    <property type="protein sequence ID" value="EHO17097.1"/>
    <property type="molecule type" value="Genomic_DNA"/>
</dbReference>
<dbReference type="SUPFAM" id="SSF52058">
    <property type="entry name" value="L domain-like"/>
    <property type="match status" value="1"/>
</dbReference>
<dbReference type="AlphaFoldDB" id="A0AA37DGD6"/>
<dbReference type="Gene3D" id="3.80.10.10">
    <property type="entry name" value="Ribonuclease Inhibitor"/>
    <property type="match status" value="2"/>
</dbReference>
<protein>
    <recommendedName>
        <fullName evidence="6">Leucine-rich repeat domain-containing protein</fullName>
    </recommendedName>
</protein>
<evidence type="ECO:0008006" key="6">
    <source>
        <dbReference type="Google" id="ProtNLM"/>
    </source>
</evidence>
<evidence type="ECO:0000313" key="5">
    <source>
        <dbReference type="Proteomes" id="UP000018466"/>
    </source>
</evidence>
<reference evidence="4 5" key="1">
    <citation type="submission" date="2011-10" db="EMBL/GenBank/DDBJ databases">
        <title>The Genome Sequence of Lachnospiraceae bacterium ACC2.</title>
        <authorList>
            <consortium name="The Broad Institute Genome Sequencing Platform"/>
            <person name="Earl A."/>
            <person name="Ward D."/>
            <person name="Feldgarden M."/>
            <person name="Gevers D."/>
            <person name="Sizova M."/>
            <person name="Hazen A."/>
            <person name="Epstein S."/>
            <person name="Young S.K."/>
            <person name="Zeng Q."/>
            <person name="Gargeya S."/>
            <person name="Fitzgerald M."/>
            <person name="Haas B."/>
            <person name="Abouelleil A."/>
            <person name="Alvarado L."/>
            <person name="Arachchi H.M."/>
            <person name="Berlin A."/>
            <person name="Brown A."/>
            <person name="Chapman S.B."/>
            <person name="Chen Z."/>
            <person name="Dunbar C."/>
            <person name="Freedman E."/>
            <person name="Gearin G."/>
            <person name="Goldberg J."/>
            <person name="Griggs A."/>
            <person name="Gujja S."/>
            <person name="Heiman D."/>
            <person name="Howarth C."/>
            <person name="Larson L."/>
            <person name="Lui A."/>
            <person name="MacDonald P.J.P."/>
            <person name="Montmayeur A."/>
            <person name="Murphy C."/>
            <person name="Neiman D."/>
            <person name="Pearson M."/>
            <person name="Priest M."/>
            <person name="Roberts A."/>
            <person name="Saif S."/>
            <person name="Shea T."/>
            <person name="Shenoy N."/>
            <person name="Sisk P."/>
            <person name="Stolte C."/>
            <person name="Sykes S."/>
            <person name="Wortman J."/>
            <person name="Nusbaum C."/>
            <person name="Birren B."/>
        </authorList>
    </citation>
    <scope>NUCLEOTIDE SEQUENCE [LARGE SCALE GENOMIC DNA]</scope>
    <source>
        <strain evidence="4 5">ACC2</strain>
    </source>
</reference>
<dbReference type="Proteomes" id="UP000018466">
    <property type="component" value="Unassembled WGS sequence"/>
</dbReference>
<keyword evidence="1" id="KW-0433">Leucine-rich repeat</keyword>
<evidence type="ECO:0000313" key="4">
    <source>
        <dbReference type="EMBL" id="EHO17097.1"/>
    </source>
</evidence>
<dbReference type="InterPro" id="IPR032675">
    <property type="entry name" value="LRR_dom_sf"/>
</dbReference>
<dbReference type="PROSITE" id="PS51450">
    <property type="entry name" value="LRR"/>
    <property type="match status" value="1"/>
</dbReference>
<comment type="caution">
    <text evidence="4">The sequence shown here is derived from an EMBL/GenBank/DDBJ whole genome shotgun (WGS) entry which is preliminary data.</text>
</comment>
<accession>A0AA37DGD6</accession>
<keyword evidence="3" id="KW-0472">Membrane</keyword>
<organism evidence="4 5">
    <name type="scientific">Stomatobaculum longum</name>
    <dbReference type="NCBI Taxonomy" id="796942"/>
    <lineage>
        <taxon>Bacteria</taxon>
        <taxon>Bacillati</taxon>
        <taxon>Bacillota</taxon>
        <taxon>Clostridia</taxon>
        <taxon>Lachnospirales</taxon>
        <taxon>Lachnospiraceae</taxon>
        <taxon>Stomatobaculum</taxon>
    </lineage>
</organism>
<keyword evidence="3" id="KW-1133">Transmembrane helix</keyword>
<keyword evidence="2" id="KW-0677">Repeat</keyword>
<name>A0AA37DGD6_9FIRM</name>
<keyword evidence="3" id="KW-0812">Transmembrane</keyword>
<keyword evidence="5" id="KW-1185">Reference proteome</keyword>
<evidence type="ECO:0000256" key="2">
    <source>
        <dbReference type="ARBA" id="ARBA00022737"/>
    </source>
</evidence>
<dbReference type="InterPro" id="IPR050836">
    <property type="entry name" value="SDS22/Internalin_LRR"/>
</dbReference>